<evidence type="ECO:0000313" key="2">
    <source>
        <dbReference type="EMBL" id="KAH7055980.1"/>
    </source>
</evidence>
<keyword evidence="1" id="KW-1133">Transmembrane helix</keyword>
<dbReference type="EMBL" id="JAGTJR010000008">
    <property type="protein sequence ID" value="KAH7055980.1"/>
    <property type="molecule type" value="Genomic_DNA"/>
</dbReference>
<feature type="non-terminal residue" evidence="2">
    <location>
        <position position="1"/>
    </location>
</feature>
<organism evidence="2 3">
    <name type="scientific">Macrophomina phaseolina</name>
    <dbReference type="NCBI Taxonomy" id="35725"/>
    <lineage>
        <taxon>Eukaryota</taxon>
        <taxon>Fungi</taxon>
        <taxon>Dikarya</taxon>
        <taxon>Ascomycota</taxon>
        <taxon>Pezizomycotina</taxon>
        <taxon>Dothideomycetes</taxon>
        <taxon>Dothideomycetes incertae sedis</taxon>
        <taxon>Botryosphaeriales</taxon>
        <taxon>Botryosphaeriaceae</taxon>
        <taxon>Macrophomina</taxon>
    </lineage>
</organism>
<name>A0ABQ8GHR1_9PEZI</name>
<gene>
    <name evidence="2" type="ORF">B0J12DRAFT_438443</name>
</gene>
<keyword evidence="2" id="KW-0378">Hydrolase</keyword>
<accession>A0ABQ8GHR1</accession>
<keyword evidence="1" id="KW-0812">Transmembrane</keyword>
<dbReference type="PANTHER" id="PTHR36978">
    <property type="entry name" value="P-LOOP CONTAINING NUCLEOTIDE TRIPHOSPHATE HYDROLASE"/>
    <property type="match status" value="1"/>
</dbReference>
<dbReference type="GO" id="GO:0016787">
    <property type="term" value="F:hydrolase activity"/>
    <property type="evidence" value="ECO:0007669"/>
    <property type="project" value="UniProtKB-KW"/>
</dbReference>
<evidence type="ECO:0000256" key="1">
    <source>
        <dbReference type="SAM" id="Phobius"/>
    </source>
</evidence>
<dbReference type="InterPro" id="IPR027417">
    <property type="entry name" value="P-loop_NTPase"/>
</dbReference>
<feature type="transmembrane region" description="Helical" evidence="1">
    <location>
        <begin position="260"/>
        <end position="279"/>
    </location>
</feature>
<dbReference type="InterPro" id="IPR040632">
    <property type="entry name" value="Sulfotransfer_4"/>
</dbReference>
<dbReference type="PANTHER" id="PTHR36978:SF4">
    <property type="entry name" value="P-LOOP CONTAINING NUCLEOSIDE TRIPHOSPHATE HYDROLASE PROTEIN"/>
    <property type="match status" value="1"/>
</dbReference>
<evidence type="ECO:0000313" key="3">
    <source>
        <dbReference type="Proteomes" id="UP000774617"/>
    </source>
</evidence>
<reference evidence="2 3" key="1">
    <citation type="journal article" date="2021" name="Nat. Commun.">
        <title>Genetic determinants of endophytism in the Arabidopsis root mycobiome.</title>
        <authorList>
            <person name="Mesny F."/>
            <person name="Miyauchi S."/>
            <person name="Thiergart T."/>
            <person name="Pickel B."/>
            <person name="Atanasova L."/>
            <person name="Karlsson M."/>
            <person name="Huettel B."/>
            <person name="Barry K.W."/>
            <person name="Haridas S."/>
            <person name="Chen C."/>
            <person name="Bauer D."/>
            <person name="Andreopoulos W."/>
            <person name="Pangilinan J."/>
            <person name="LaButti K."/>
            <person name="Riley R."/>
            <person name="Lipzen A."/>
            <person name="Clum A."/>
            <person name="Drula E."/>
            <person name="Henrissat B."/>
            <person name="Kohler A."/>
            <person name="Grigoriev I.V."/>
            <person name="Martin F.M."/>
            <person name="Hacquard S."/>
        </authorList>
    </citation>
    <scope>NUCLEOTIDE SEQUENCE [LARGE SCALE GENOMIC DNA]</scope>
    <source>
        <strain evidence="2 3">MPI-SDFR-AT-0080</strain>
    </source>
</reference>
<protein>
    <submittedName>
        <fullName evidence="2">P-loop containing nucleoside triphosphate hydrolase protein</fullName>
    </submittedName>
</protein>
<comment type="caution">
    <text evidence="2">The sequence shown here is derived from an EMBL/GenBank/DDBJ whole genome shotgun (WGS) entry which is preliminary data.</text>
</comment>
<dbReference type="SUPFAM" id="SSF52540">
    <property type="entry name" value="P-loop containing nucleoside triphosphate hydrolases"/>
    <property type="match status" value="1"/>
</dbReference>
<sequence>MAYRPYTPKPLTDIFTDDTDIDRRKCRRVVPMRVLALGLGRTGTVSLRQALRKLGFNDTYHMLSASTENPPDCLLWSDALAAKYDGAGPPFGREQWDQLLGHCQAVCDWPAVAFARELIEAYPEAKVILTTRDVDSWYNSVLKTVHWRATEPSLRRLARHDWAASLYQPMLAKFWTSFFRGNFEKHGKAVFHDYYAEVRALVPPERLLEYRVGEGWERLCEFLEVPVPEDEFPNVNDTRGFVERCRSRMRAQWGNVAVRWLAYGTGVAAVGAVVAAALVRRIGWR</sequence>
<keyword evidence="1" id="KW-0472">Membrane</keyword>
<dbReference type="Pfam" id="PF17784">
    <property type="entry name" value="Sulfotransfer_4"/>
    <property type="match status" value="1"/>
</dbReference>
<dbReference type="Gene3D" id="3.40.50.300">
    <property type="entry name" value="P-loop containing nucleotide triphosphate hydrolases"/>
    <property type="match status" value="1"/>
</dbReference>
<keyword evidence="3" id="KW-1185">Reference proteome</keyword>
<dbReference type="Proteomes" id="UP000774617">
    <property type="component" value="Unassembled WGS sequence"/>
</dbReference>
<proteinExistence type="predicted"/>